<evidence type="ECO:0000256" key="1">
    <source>
        <dbReference type="ARBA" id="ARBA00004651"/>
    </source>
</evidence>
<dbReference type="Gene3D" id="6.10.340.10">
    <property type="match status" value="1"/>
</dbReference>
<organism evidence="13 14">
    <name type="scientific">Bradyrhizobium barranii</name>
    <dbReference type="NCBI Taxonomy" id="2992140"/>
    <lineage>
        <taxon>Bacteria</taxon>
        <taxon>Pseudomonadati</taxon>
        <taxon>Pseudomonadota</taxon>
        <taxon>Alphaproteobacteria</taxon>
        <taxon>Hyphomicrobiales</taxon>
        <taxon>Nitrobacteraceae</taxon>
        <taxon>Bradyrhizobium</taxon>
    </lineage>
</organism>
<feature type="coiled-coil region" evidence="9">
    <location>
        <begin position="247"/>
        <end position="274"/>
    </location>
</feature>
<dbReference type="EMBL" id="CP088100">
    <property type="protein sequence ID" value="UFW88456.1"/>
    <property type="molecule type" value="Genomic_DNA"/>
</dbReference>
<dbReference type="Proteomes" id="UP001430990">
    <property type="component" value="Chromosome"/>
</dbReference>
<dbReference type="CDD" id="cd06225">
    <property type="entry name" value="HAMP"/>
    <property type="match status" value="1"/>
</dbReference>
<dbReference type="InterPro" id="IPR003660">
    <property type="entry name" value="HAMP_dom"/>
</dbReference>
<keyword evidence="5 10" id="KW-0472">Membrane</keyword>
<comment type="similarity">
    <text evidence="7">Belongs to the methyl-accepting chemotaxis (MCP) protein family.</text>
</comment>
<keyword evidence="14" id="KW-1185">Reference proteome</keyword>
<evidence type="ECO:0000256" key="4">
    <source>
        <dbReference type="ARBA" id="ARBA00022989"/>
    </source>
</evidence>
<dbReference type="SMART" id="SM01049">
    <property type="entry name" value="Cache_2"/>
    <property type="match status" value="1"/>
</dbReference>
<comment type="subcellular location">
    <subcellularLocation>
        <location evidence="1">Cell membrane</location>
        <topology evidence="1">Multi-pass membrane protein</topology>
    </subcellularLocation>
</comment>
<evidence type="ECO:0000256" key="9">
    <source>
        <dbReference type="SAM" id="Coils"/>
    </source>
</evidence>
<dbReference type="Gene3D" id="1.10.287.950">
    <property type="entry name" value="Methyl-accepting chemotaxis protein"/>
    <property type="match status" value="1"/>
</dbReference>
<feature type="domain" description="Methyl-accepting transducer" evidence="11">
    <location>
        <begin position="304"/>
        <end position="526"/>
    </location>
</feature>
<protein>
    <submittedName>
        <fullName evidence="13">Methyl-accepting chemotaxis protein</fullName>
    </submittedName>
</protein>
<sequence>MFSTLKISSKLMLMVALSILGIVAVAGVGLSALKNGLLEDRKDKLQQLVLLAKQALELDYEASRKAGLSDAQAVERSKQLLQSLRFGKDDYFYALDANSVLVAHPNPKFQNKSMKDAADANGVLFSRLQVDLVKSAGSGFVAFSFPRAGNGEPLPKIAYVTGFKPYDWAVAGGLYLDDIDAIFIAQVKQIGLLIVVALALVLAVSVFLGRSITRPIAGLTAAMRNLAGGDTKTVIPALGRADEVGEMAQSVKVFQEAMREANRLRQEQDAMKLTAEAERRHLQAKLADDFEQGVRRSIDALSHSAGAMRLTSQSMSETVKSASHQSAVVAAAAEETSRSVQSVASATEELSASIAEIGNQVARSTKVAADAVDEARRTNTTVQGLAAATAKIGDVVQLISAIASQTNLLALNATIEAARAGEAGRGFAVVASEVKSLASQTARATDEISAQVNGMQGAMGDAIQAIDAISSTISSNNEIAIAIASAVEEQGVATREIARSIQQVAQGTQQVSHNIVGVNEAASLTGVAAGDVLGAADDLRQQSTGLRADVDRFLASVRAA</sequence>
<dbReference type="Pfam" id="PF00672">
    <property type="entry name" value="HAMP"/>
    <property type="match status" value="1"/>
</dbReference>
<dbReference type="RefSeq" id="WP_231144236.1">
    <property type="nucleotide sequence ID" value="NZ_CP088100.1"/>
</dbReference>
<dbReference type="PANTHER" id="PTHR32089:SF112">
    <property type="entry name" value="LYSOZYME-LIKE PROTEIN-RELATED"/>
    <property type="match status" value="1"/>
</dbReference>
<dbReference type="InterPro" id="IPR004090">
    <property type="entry name" value="Chemotax_Me-accpt_rcpt"/>
</dbReference>
<feature type="domain" description="HAMP" evidence="12">
    <location>
        <begin position="210"/>
        <end position="263"/>
    </location>
</feature>
<evidence type="ECO:0000256" key="7">
    <source>
        <dbReference type="ARBA" id="ARBA00029447"/>
    </source>
</evidence>
<evidence type="ECO:0000256" key="6">
    <source>
        <dbReference type="ARBA" id="ARBA00023224"/>
    </source>
</evidence>
<dbReference type="Pfam" id="PF00015">
    <property type="entry name" value="MCPsignal"/>
    <property type="match status" value="1"/>
</dbReference>
<keyword evidence="2" id="KW-1003">Cell membrane</keyword>
<evidence type="ECO:0000256" key="10">
    <source>
        <dbReference type="SAM" id="Phobius"/>
    </source>
</evidence>
<dbReference type="Pfam" id="PF17200">
    <property type="entry name" value="sCache_2"/>
    <property type="match status" value="1"/>
</dbReference>
<evidence type="ECO:0000259" key="12">
    <source>
        <dbReference type="PROSITE" id="PS50885"/>
    </source>
</evidence>
<name>A0ABY3QTQ9_9BRAD</name>
<evidence type="ECO:0000256" key="3">
    <source>
        <dbReference type="ARBA" id="ARBA00022692"/>
    </source>
</evidence>
<keyword evidence="3 10" id="KW-0812">Transmembrane</keyword>
<reference evidence="13" key="1">
    <citation type="submission" date="2021-11" db="EMBL/GenBank/DDBJ databases">
        <title>Australian commercial rhizobial inoculants.</title>
        <authorList>
            <person name="Kohlmeier M.G."/>
            <person name="O'Hara G.W."/>
            <person name="Colombi E."/>
            <person name="Ramsay J.P."/>
            <person name="Terpolilli J."/>
        </authorList>
    </citation>
    <scope>NUCLEOTIDE SEQUENCE</scope>
    <source>
        <strain evidence="13">CC829</strain>
    </source>
</reference>
<evidence type="ECO:0000313" key="14">
    <source>
        <dbReference type="Proteomes" id="UP001430990"/>
    </source>
</evidence>
<dbReference type="InterPro" id="IPR004089">
    <property type="entry name" value="MCPsignal_dom"/>
</dbReference>
<dbReference type="SMART" id="SM00304">
    <property type="entry name" value="HAMP"/>
    <property type="match status" value="1"/>
</dbReference>
<dbReference type="SMART" id="SM00283">
    <property type="entry name" value="MA"/>
    <property type="match status" value="1"/>
</dbReference>
<dbReference type="PANTHER" id="PTHR32089">
    <property type="entry name" value="METHYL-ACCEPTING CHEMOTAXIS PROTEIN MCPB"/>
    <property type="match status" value="1"/>
</dbReference>
<keyword evidence="4 10" id="KW-1133">Transmembrane helix</keyword>
<feature type="transmembrane region" description="Helical" evidence="10">
    <location>
        <begin position="12"/>
        <end position="33"/>
    </location>
</feature>
<proteinExistence type="inferred from homology"/>
<evidence type="ECO:0000313" key="13">
    <source>
        <dbReference type="EMBL" id="UFW88456.1"/>
    </source>
</evidence>
<dbReference type="PROSITE" id="PS50885">
    <property type="entry name" value="HAMP"/>
    <property type="match status" value="1"/>
</dbReference>
<feature type="transmembrane region" description="Helical" evidence="10">
    <location>
        <begin position="190"/>
        <end position="209"/>
    </location>
</feature>
<evidence type="ECO:0000256" key="2">
    <source>
        <dbReference type="ARBA" id="ARBA00022475"/>
    </source>
</evidence>
<accession>A0ABY3QTQ9</accession>
<evidence type="ECO:0000256" key="8">
    <source>
        <dbReference type="PROSITE-ProRule" id="PRU00284"/>
    </source>
</evidence>
<dbReference type="PROSITE" id="PS50111">
    <property type="entry name" value="CHEMOTAXIS_TRANSDUC_2"/>
    <property type="match status" value="1"/>
</dbReference>
<dbReference type="PRINTS" id="PR00260">
    <property type="entry name" value="CHEMTRNSDUCR"/>
</dbReference>
<keyword evidence="9" id="KW-0175">Coiled coil</keyword>
<dbReference type="InterPro" id="IPR033480">
    <property type="entry name" value="sCache_2"/>
</dbReference>
<evidence type="ECO:0000256" key="5">
    <source>
        <dbReference type="ARBA" id="ARBA00023136"/>
    </source>
</evidence>
<keyword evidence="6 8" id="KW-0807">Transducer</keyword>
<dbReference type="Gene3D" id="3.30.450.20">
    <property type="entry name" value="PAS domain"/>
    <property type="match status" value="1"/>
</dbReference>
<dbReference type="SUPFAM" id="SSF58104">
    <property type="entry name" value="Methyl-accepting chemotaxis protein (MCP) signaling domain"/>
    <property type="match status" value="1"/>
</dbReference>
<gene>
    <name evidence="13" type="ORF">BjapCC829_08110</name>
</gene>
<evidence type="ECO:0000259" key="11">
    <source>
        <dbReference type="PROSITE" id="PS50111"/>
    </source>
</evidence>